<dbReference type="UniPathway" id="UPA00574">
    <property type="reaction ID" value="UER00637"/>
</dbReference>
<reference evidence="8" key="1">
    <citation type="submission" date="2018-02" db="EMBL/GenBank/DDBJ databases">
        <authorList>
            <person name="Hausmann B."/>
        </authorList>
    </citation>
    <scope>NUCLEOTIDE SEQUENCE [LARGE SCALE GENOMIC DNA]</scope>
    <source>
        <strain evidence="8">Peat soil MAG SbA5</strain>
    </source>
</reference>
<dbReference type="CDD" id="cd02023">
    <property type="entry name" value="UMPK"/>
    <property type="match status" value="1"/>
</dbReference>
<dbReference type="PANTHER" id="PTHR10285">
    <property type="entry name" value="URIDINE KINASE"/>
    <property type="match status" value="1"/>
</dbReference>
<organism evidence="7 8">
    <name type="scientific">Candidatus Sulfuritelmatomonas gaucii</name>
    <dbReference type="NCBI Taxonomy" id="2043161"/>
    <lineage>
        <taxon>Bacteria</taxon>
        <taxon>Pseudomonadati</taxon>
        <taxon>Acidobacteriota</taxon>
        <taxon>Terriglobia</taxon>
        <taxon>Terriglobales</taxon>
        <taxon>Acidobacteriaceae</taxon>
        <taxon>Candidatus Sulfuritelmatomonas</taxon>
    </lineage>
</organism>
<protein>
    <recommendedName>
        <fullName evidence="2">uridine/cytidine kinase</fullName>
        <ecNumber evidence="2">2.7.1.48</ecNumber>
    </recommendedName>
</protein>
<evidence type="ECO:0000313" key="7">
    <source>
        <dbReference type="EMBL" id="SPE25438.1"/>
    </source>
</evidence>
<dbReference type="Pfam" id="PF00485">
    <property type="entry name" value="PRK"/>
    <property type="match status" value="1"/>
</dbReference>
<dbReference type="InterPro" id="IPR000764">
    <property type="entry name" value="Uridine_kinase-like"/>
</dbReference>
<evidence type="ECO:0000259" key="6">
    <source>
        <dbReference type="Pfam" id="PF00485"/>
    </source>
</evidence>
<dbReference type="GO" id="GO:0044206">
    <property type="term" value="P:UMP salvage"/>
    <property type="evidence" value="ECO:0007669"/>
    <property type="project" value="UniProtKB-UniPathway"/>
</dbReference>
<dbReference type="InterPro" id="IPR027417">
    <property type="entry name" value="P-loop_NTPase"/>
</dbReference>
<dbReference type="GO" id="GO:0005524">
    <property type="term" value="F:ATP binding"/>
    <property type="evidence" value="ECO:0007669"/>
    <property type="project" value="InterPro"/>
</dbReference>
<accession>A0A2N9LQC2</accession>
<name>A0A2N9LQC2_9BACT</name>
<keyword evidence="5 7" id="KW-0418">Kinase</keyword>
<dbReference type="AlphaFoldDB" id="A0A2N9LQC2"/>
<sequence>MSPVANSKHARETVDTLPLLPFPPTVLAVAGCSGSGKTTLADQLARTLGGLRFHLDDYYLDLGHMPLEERVQKNFDDPAMIEVPLLASHIAALARGETIERPCYDFGTYTRMTGRTQKVAAGPFLIVEGLFALHYPELAPFYNLRVYIDTPDELCFERRLKRDMEERGRTAEMVRYQYNLTVRPASEAYVRPSAANADLVIDGTGALDWKVERVMTEMRMRGLLTGAS</sequence>
<dbReference type="EC" id="2.7.1.48" evidence="2"/>
<evidence type="ECO:0000313" key="8">
    <source>
        <dbReference type="Proteomes" id="UP000239735"/>
    </source>
</evidence>
<dbReference type="PRINTS" id="PR00988">
    <property type="entry name" value="URIDINKINASE"/>
</dbReference>
<evidence type="ECO:0000256" key="2">
    <source>
        <dbReference type="ARBA" id="ARBA00012137"/>
    </source>
</evidence>
<evidence type="ECO:0000256" key="5">
    <source>
        <dbReference type="ARBA" id="ARBA00022777"/>
    </source>
</evidence>
<keyword evidence="3 7" id="KW-0808">Transferase</keyword>
<proteinExistence type="predicted"/>
<dbReference type="EMBL" id="OKRB01000108">
    <property type="protein sequence ID" value="SPE25438.1"/>
    <property type="molecule type" value="Genomic_DNA"/>
</dbReference>
<evidence type="ECO:0000256" key="1">
    <source>
        <dbReference type="ARBA" id="ARBA00004690"/>
    </source>
</evidence>
<feature type="domain" description="Phosphoribulokinase/uridine kinase" evidence="6">
    <location>
        <begin position="26"/>
        <end position="202"/>
    </location>
</feature>
<dbReference type="GO" id="GO:0004849">
    <property type="term" value="F:uridine kinase activity"/>
    <property type="evidence" value="ECO:0007669"/>
    <property type="project" value="UniProtKB-EC"/>
</dbReference>
<dbReference type="SUPFAM" id="SSF52540">
    <property type="entry name" value="P-loop containing nucleoside triphosphate hydrolases"/>
    <property type="match status" value="1"/>
</dbReference>
<keyword evidence="4" id="KW-0547">Nucleotide-binding</keyword>
<evidence type="ECO:0000256" key="3">
    <source>
        <dbReference type="ARBA" id="ARBA00022679"/>
    </source>
</evidence>
<dbReference type="Proteomes" id="UP000239735">
    <property type="component" value="Unassembled WGS sequence"/>
</dbReference>
<gene>
    <name evidence="7" type="ORF">SBA5_50027</name>
</gene>
<evidence type="ECO:0000256" key="4">
    <source>
        <dbReference type="ARBA" id="ARBA00022741"/>
    </source>
</evidence>
<dbReference type="InterPro" id="IPR006083">
    <property type="entry name" value="PRK/URK"/>
</dbReference>
<dbReference type="Gene3D" id="3.40.50.300">
    <property type="entry name" value="P-loop containing nucleotide triphosphate hydrolases"/>
    <property type="match status" value="1"/>
</dbReference>
<comment type="pathway">
    <text evidence="1">Pyrimidine metabolism; UMP biosynthesis via salvage pathway; UMP from uridine: step 1/1.</text>
</comment>